<name>A0A8X6K8W1_9ARAC</name>
<reference evidence="1" key="1">
    <citation type="submission" date="2020-08" db="EMBL/GenBank/DDBJ databases">
        <title>Multicomponent nature underlies the extraordinary mechanical properties of spider dragline silk.</title>
        <authorList>
            <person name="Kono N."/>
            <person name="Nakamura H."/>
            <person name="Mori M."/>
            <person name="Yoshida Y."/>
            <person name="Ohtoshi R."/>
            <person name="Malay A.D."/>
            <person name="Moran D.A.P."/>
            <person name="Tomita M."/>
            <person name="Numata K."/>
            <person name="Arakawa K."/>
        </authorList>
    </citation>
    <scope>NUCLEOTIDE SEQUENCE</scope>
</reference>
<comment type="caution">
    <text evidence="1">The sequence shown here is derived from an EMBL/GenBank/DDBJ whole genome shotgun (WGS) entry which is preliminary data.</text>
</comment>
<protein>
    <submittedName>
        <fullName evidence="1">Uncharacterized protein</fullName>
    </submittedName>
</protein>
<dbReference type="Proteomes" id="UP000886998">
    <property type="component" value="Unassembled WGS sequence"/>
</dbReference>
<evidence type="ECO:0000313" key="2">
    <source>
        <dbReference type="Proteomes" id="UP000886998"/>
    </source>
</evidence>
<sequence length="70" mass="8028">MSVLTFPNGFCLAAERRVSGHSHEDPRRLLPFEKLTISCCADVQPKQCISIDTLFVYTPYQPPPETELWF</sequence>
<proteinExistence type="predicted"/>
<accession>A0A8X6K8W1</accession>
<organism evidence="1 2">
    <name type="scientific">Trichonephila inaurata madagascariensis</name>
    <dbReference type="NCBI Taxonomy" id="2747483"/>
    <lineage>
        <taxon>Eukaryota</taxon>
        <taxon>Metazoa</taxon>
        <taxon>Ecdysozoa</taxon>
        <taxon>Arthropoda</taxon>
        <taxon>Chelicerata</taxon>
        <taxon>Arachnida</taxon>
        <taxon>Araneae</taxon>
        <taxon>Araneomorphae</taxon>
        <taxon>Entelegynae</taxon>
        <taxon>Araneoidea</taxon>
        <taxon>Nephilidae</taxon>
        <taxon>Trichonephila</taxon>
        <taxon>Trichonephila inaurata</taxon>
    </lineage>
</organism>
<evidence type="ECO:0000313" key="1">
    <source>
        <dbReference type="EMBL" id="GFS32004.1"/>
    </source>
</evidence>
<gene>
    <name evidence="1" type="ORF">TNIN_426701</name>
</gene>
<dbReference type="EMBL" id="BMAV01024299">
    <property type="protein sequence ID" value="GFS32004.1"/>
    <property type="molecule type" value="Genomic_DNA"/>
</dbReference>
<dbReference type="AlphaFoldDB" id="A0A8X6K8W1"/>
<keyword evidence="2" id="KW-1185">Reference proteome</keyword>